<reference evidence="2" key="1">
    <citation type="submission" date="2021-12" db="EMBL/GenBank/DDBJ databases">
        <authorList>
            <person name="Rodrigo-Torres L."/>
            <person name="Arahal R. D."/>
            <person name="Lucena T."/>
        </authorList>
    </citation>
    <scope>NUCLEOTIDE SEQUENCE</scope>
    <source>
        <strain evidence="2">CECT 8267</strain>
    </source>
</reference>
<proteinExistence type="predicted"/>
<dbReference type="RefSeq" id="WP_237443199.1">
    <property type="nucleotide sequence ID" value="NZ_CAKLPX010000001.1"/>
</dbReference>
<evidence type="ECO:0000259" key="1">
    <source>
        <dbReference type="Pfam" id="PF05099"/>
    </source>
</evidence>
<evidence type="ECO:0000313" key="2">
    <source>
        <dbReference type="EMBL" id="CAH0990517.1"/>
    </source>
</evidence>
<dbReference type="Gene3D" id="1.10.3680.10">
    <property type="entry name" value="TerB-like"/>
    <property type="match status" value="1"/>
</dbReference>
<name>A0ABM9AC93_9GAMM</name>
<gene>
    <name evidence="2" type="ORF">SIN8267_00609</name>
</gene>
<dbReference type="EMBL" id="CAKLPX010000001">
    <property type="protein sequence ID" value="CAH0990517.1"/>
    <property type="molecule type" value="Genomic_DNA"/>
</dbReference>
<dbReference type="SUPFAM" id="SSF158682">
    <property type="entry name" value="TerB-like"/>
    <property type="match status" value="1"/>
</dbReference>
<dbReference type="InterPro" id="IPR007791">
    <property type="entry name" value="DjlA_N"/>
</dbReference>
<keyword evidence="3" id="KW-1185">Reference proteome</keyword>
<dbReference type="InterPro" id="IPR029024">
    <property type="entry name" value="TerB-like"/>
</dbReference>
<organism evidence="2 3">
    <name type="scientific">Sinobacterium norvegicum</name>
    <dbReference type="NCBI Taxonomy" id="1641715"/>
    <lineage>
        <taxon>Bacteria</taxon>
        <taxon>Pseudomonadati</taxon>
        <taxon>Pseudomonadota</taxon>
        <taxon>Gammaproteobacteria</taxon>
        <taxon>Cellvibrionales</taxon>
        <taxon>Spongiibacteraceae</taxon>
        <taxon>Sinobacterium</taxon>
    </lineage>
</organism>
<feature type="domain" description="Co-chaperone DjlA N-terminal" evidence="1">
    <location>
        <begin position="22"/>
        <end position="138"/>
    </location>
</feature>
<accession>A0ABM9AC93</accession>
<sequence>MFKRLADLFSPVEQEQQQDSLELAACALLLELSMADNTVTEAEIAVSQQAMEALFGLSHEAIEDITVIAKQRRSDSADLYSFTKLITEHYSAEQRRQFIYKMWLVAYADGELDKYEDSLIRKVSELIYVPHSAFIQTKLEAEQSYRQ</sequence>
<evidence type="ECO:0000313" key="3">
    <source>
        <dbReference type="Proteomes" id="UP000838100"/>
    </source>
</evidence>
<dbReference type="Proteomes" id="UP000838100">
    <property type="component" value="Unassembled WGS sequence"/>
</dbReference>
<dbReference type="CDD" id="cd07313">
    <property type="entry name" value="terB_like_2"/>
    <property type="match status" value="1"/>
</dbReference>
<dbReference type="Pfam" id="PF05099">
    <property type="entry name" value="TerB"/>
    <property type="match status" value="1"/>
</dbReference>
<comment type="caution">
    <text evidence="2">The sequence shown here is derived from an EMBL/GenBank/DDBJ whole genome shotgun (WGS) entry which is preliminary data.</text>
</comment>
<protein>
    <recommendedName>
        <fullName evidence="1">Co-chaperone DjlA N-terminal domain-containing protein</fullName>
    </recommendedName>
</protein>